<dbReference type="PANTHER" id="PTHR11228:SF7">
    <property type="entry name" value="PQQA PEPTIDE CYCLASE"/>
    <property type="match status" value="1"/>
</dbReference>
<dbReference type="InterPro" id="IPR007197">
    <property type="entry name" value="rSAM"/>
</dbReference>
<accession>A0A7W7R5Z4</accession>
<dbReference type="GO" id="GO:0003824">
    <property type="term" value="F:catalytic activity"/>
    <property type="evidence" value="ECO:0007669"/>
    <property type="project" value="InterPro"/>
</dbReference>
<dbReference type="InterPro" id="IPR023885">
    <property type="entry name" value="4Fe4S-binding_SPASM_dom"/>
</dbReference>
<dbReference type="GO" id="GO:0051536">
    <property type="term" value="F:iron-sulfur cluster binding"/>
    <property type="evidence" value="ECO:0007669"/>
    <property type="project" value="UniProtKB-KW"/>
</dbReference>
<evidence type="ECO:0000313" key="6">
    <source>
        <dbReference type="EMBL" id="MBB4926047.1"/>
    </source>
</evidence>
<dbReference type="InterPro" id="IPR050377">
    <property type="entry name" value="Radical_SAM_PqqE_MftC-like"/>
</dbReference>
<dbReference type="SUPFAM" id="SSF102114">
    <property type="entry name" value="Radical SAM enzymes"/>
    <property type="match status" value="1"/>
</dbReference>
<protein>
    <submittedName>
        <fullName evidence="6">MoaA/NifB/PqqE/SkfB family radical SAM enzyme</fullName>
    </submittedName>
</protein>
<name>A0A7W7R5Z4_KITKI</name>
<reference evidence="6 7" key="1">
    <citation type="submission" date="2020-08" db="EMBL/GenBank/DDBJ databases">
        <title>Sequencing the genomes of 1000 actinobacteria strains.</title>
        <authorList>
            <person name="Klenk H.-P."/>
        </authorList>
    </citation>
    <scope>NUCLEOTIDE SEQUENCE [LARGE SCALE GENOMIC DNA]</scope>
    <source>
        <strain evidence="6 7">DSM 41654</strain>
    </source>
</reference>
<dbReference type="InterPro" id="IPR013785">
    <property type="entry name" value="Aldolase_TIM"/>
</dbReference>
<keyword evidence="4" id="KW-0411">Iron-sulfur</keyword>
<dbReference type="EMBL" id="JACHJV010000001">
    <property type="protein sequence ID" value="MBB4926047.1"/>
    <property type="molecule type" value="Genomic_DNA"/>
</dbReference>
<organism evidence="6 7">
    <name type="scientific">Kitasatospora kifunensis</name>
    <name type="common">Streptomyces kifunensis</name>
    <dbReference type="NCBI Taxonomy" id="58351"/>
    <lineage>
        <taxon>Bacteria</taxon>
        <taxon>Bacillati</taxon>
        <taxon>Actinomycetota</taxon>
        <taxon>Actinomycetes</taxon>
        <taxon>Kitasatosporales</taxon>
        <taxon>Streptomycetaceae</taxon>
        <taxon>Kitasatospora</taxon>
    </lineage>
</organism>
<evidence type="ECO:0000259" key="5">
    <source>
        <dbReference type="Pfam" id="PF13186"/>
    </source>
</evidence>
<proteinExistence type="predicted"/>
<evidence type="ECO:0000256" key="4">
    <source>
        <dbReference type="ARBA" id="ARBA00023014"/>
    </source>
</evidence>
<dbReference type="RefSeq" id="WP_184938764.1">
    <property type="nucleotide sequence ID" value="NZ_JACHJV010000001.1"/>
</dbReference>
<keyword evidence="3" id="KW-0408">Iron</keyword>
<gene>
    <name evidence="6" type="ORF">FHR34_005040</name>
</gene>
<evidence type="ECO:0000313" key="7">
    <source>
        <dbReference type="Proteomes" id="UP000540506"/>
    </source>
</evidence>
<dbReference type="CDD" id="cd01335">
    <property type="entry name" value="Radical_SAM"/>
    <property type="match status" value="1"/>
</dbReference>
<dbReference type="AlphaFoldDB" id="A0A7W7R5Z4"/>
<comment type="caution">
    <text evidence="6">The sequence shown here is derived from an EMBL/GenBank/DDBJ whole genome shotgun (WGS) entry which is preliminary data.</text>
</comment>
<dbReference type="CDD" id="cd21109">
    <property type="entry name" value="SPASM"/>
    <property type="match status" value="1"/>
</dbReference>
<dbReference type="Proteomes" id="UP000540506">
    <property type="component" value="Unassembled WGS sequence"/>
</dbReference>
<keyword evidence="7" id="KW-1185">Reference proteome</keyword>
<sequence>MAEPLFLAAAVIPTARPPLPLVPPPARPLAGVRYAEIETSRLCNRSCSWCPTGQTAWRKHQELMDWGLFAKITAELGAVGFDGYFAFHNYNEPLANPRLLREITWVRTEVPHAKPSVYTNGDLLKRDLLVQMRDEGVKYIRVTRYPHRATTVPTYEALRRWLKLAGLDGPDFDWRFSEVRQGLAATWTDAGTGTRVEVIRPAIDTYNDRGGTAVVPKDGELRRSPCLMTATSISVNYLGEVKMCCNVEPLEEQHRQYVVGNVRDASLGELFGGPLMAVWRERQAQADWSASAACRTCVQPLPETRR</sequence>
<dbReference type="PANTHER" id="PTHR11228">
    <property type="entry name" value="RADICAL SAM DOMAIN PROTEIN"/>
    <property type="match status" value="1"/>
</dbReference>
<feature type="domain" description="4Fe4S-binding SPASM" evidence="5">
    <location>
        <begin position="226"/>
        <end position="297"/>
    </location>
</feature>
<dbReference type="InterPro" id="IPR058240">
    <property type="entry name" value="rSAM_sf"/>
</dbReference>
<keyword evidence="2" id="KW-0479">Metal-binding</keyword>
<dbReference type="Gene3D" id="3.20.20.70">
    <property type="entry name" value="Aldolase class I"/>
    <property type="match status" value="1"/>
</dbReference>
<keyword evidence="1" id="KW-0949">S-adenosyl-L-methionine</keyword>
<evidence type="ECO:0000256" key="1">
    <source>
        <dbReference type="ARBA" id="ARBA00022691"/>
    </source>
</evidence>
<dbReference type="SFLD" id="SFLDS00029">
    <property type="entry name" value="Radical_SAM"/>
    <property type="match status" value="1"/>
</dbReference>
<evidence type="ECO:0000256" key="2">
    <source>
        <dbReference type="ARBA" id="ARBA00022723"/>
    </source>
</evidence>
<dbReference type="Pfam" id="PF13186">
    <property type="entry name" value="SPASM"/>
    <property type="match status" value="1"/>
</dbReference>
<evidence type="ECO:0000256" key="3">
    <source>
        <dbReference type="ARBA" id="ARBA00023004"/>
    </source>
</evidence>
<dbReference type="GO" id="GO:0046872">
    <property type="term" value="F:metal ion binding"/>
    <property type="evidence" value="ECO:0007669"/>
    <property type="project" value="UniProtKB-KW"/>
</dbReference>